<dbReference type="RefSeq" id="WP_145369301.1">
    <property type="nucleotide sequence ID" value="NZ_CP036275.1"/>
</dbReference>
<dbReference type="InterPro" id="IPR011453">
    <property type="entry name" value="DUF1559"/>
</dbReference>
<name>A0A517Z6C3_9PLAN</name>
<feature type="domain" description="DUF1559" evidence="2">
    <location>
        <begin position="35"/>
        <end position="334"/>
    </location>
</feature>
<evidence type="ECO:0000256" key="1">
    <source>
        <dbReference type="SAM" id="Phobius"/>
    </source>
</evidence>
<organism evidence="3 4">
    <name type="scientific">Maioricimonas rarisocia</name>
    <dbReference type="NCBI Taxonomy" id="2528026"/>
    <lineage>
        <taxon>Bacteria</taxon>
        <taxon>Pseudomonadati</taxon>
        <taxon>Planctomycetota</taxon>
        <taxon>Planctomycetia</taxon>
        <taxon>Planctomycetales</taxon>
        <taxon>Planctomycetaceae</taxon>
        <taxon>Maioricimonas</taxon>
    </lineage>
</organism>
<keyword evidence="4" id="KW-1185">Reference proteome</keyword>
<evidence type="ECO:0000313" key="3">
    <source>
        <dbReference type="EMBL" id="QDU37971.1"/>
    </source>
</evidence>
<dbReference type="PANTHER" id="PTHR30093">
    <property type="entry name" value="GENERAL SECRETION PATHWAY PROTEIN G"/>
    <property type="match status" value="1"/>
</dbReference>
<dbReference type="NCBIfam" id="TIGR04294">
    <property type="entry name" value="pre_pil_HX9DG"/>
    <property type="match status" value="1"/>
</dbReference>
<dbReference type="Proteomes" id="UP000320496">
    <property type="component" value="Chromosome"/>
</dbReference>
<dbReference type="SUPFAM" id="SSF54523">
    <property type="entry name" value="Pili subunits"/>
    <property type="match status" value="1"/>
</dbReference>
<proteinExistence type="predicted"/>
<keyword evidence="1" id="KW-0812">Transmembrane</keyword>
<dbReference type="InterPro" id="IPR045584">
    <property type="entry name" value="Pilin-like"/>
</dbReference>
<evidence type="ECO:0000259" key="2">
    <source>
        <dbReference type="Pfam" id="PF07596"/>
    </source>
</evidence>
<dbReference type="AlphaFoldDB" id="A0A517Z6C3"/>
<feature type="transmembrane region" description="Helical" evidence="1">
    <location>
        <begin position="12"/>
        <end position="34"/>
    </location>
</feature>
<dbReference type="NCBIfam" id="TIGR02532">
    <property type="entry name" value="IV_pilin_GFxxxE"/>
    <property type="match status" value="1"/>
</dbReference>
<dbReference type="InterPro" id="IPR012902">
    <property type="entry name" value="N_methyl_site"/>
</dbReference>
<dbReference type="Gene3D" id="3.30.700.10">
    <property type="entry name" value="Glycoprotein, Type 4 Pilin"/>
    <property type="match status" value="1"/>
</dbReference>
<keyword evidence="1" id="KW-0472">Membrane</keyword>
<dbReference type="PROSITE" id="PS00409">
    <property type="entry name" value="PROKAR_NTER_METHYL"/>
    <property type="match status" value="1"/>
</dbReference>
<protein>
    <submittedName>
        <fullName evidence="3">Putative major pilin subunit</fullName>
    </submittedName>
</protein>
<dbReference type="InterPro" id="IPR027558">
    <property type="entry name" value="Pre_pil_HX9DG_C"/>
</dbReference>
<dbReference type="EMBL" id="CP036275">
    <property type="protein sequence ID" value="QDU37971.1"/>
    <property type="molecule type" value="Genomic_DNA"/>
</dbReference>
<reference evidence="3 4" key="1">
    <citation type="submission" date="2019-02" db="EMBL/GenBank/DDBJ databases">
        <title>Deep-cultivation of Planctomycetes and their phenomic and genomic characterization uncovers novel biology.</title>
        <authorList>
            <person name="Wiegand S."/>
            <person name="Jogler M."/>
            <person name="Boedeker C."/>
            <person name="Pinto D."/>
            <person name="Vollmers J."/>
            <person name="Rivas-Marin E."/>
            <person name="Kohn T."/>
            <person name="Peeters S.H."/>
            <person name="Heuer A."/>
            <person name="Rast P."/>
            <person name="Oberbeckmann S."/>
            <person name="Bunk B."/>
            <person name="Jeske O."/>
            <person name="Meyerdierks A."/>
            <person name="Storesund J.E."/>
            <person name="Kallscheuer N."/>
            <person name="Luecker S."/>
            <person name="Lage O.M."/>
            <person name="Pohl T."/>
            <person name="Merkel B.J."/>
            <person name="Hornburger P."/>
            <person name="Mueller R.-W."/>
            <person name="Bruemmer F."/>
            <person name="Labrenz M."/>
            <person name="Spormann A.M."/>
            <person name="Op den Camp H."/>
            <person name="Overmann J."/>
            <person name="Amann R."/>
            <person name="Jetten M.S.M."/>
            <person name="Mascher T."/>
            <person name="Medema M.H."/>
            <person name="Devos D.P."/>
            <person name="Kaster A.-K."/>
            <person name="Ovreas L."/>
            <person name="Rohde M."/>
            <person name="Galperin M.Y."/>
            <person name="Jogler C."/>
        </authorList>
    </citation>
    <scope>NUCLEOTIDE SEQUENCE [LARGE SCALE GENOMIC DNA]</scope>
    <source>
        <strain evidence="3 4">Mal4</strain>
    </source>
</reference>
<dbReference type="KEGG" id="mri:Mal4_22900"/>
<evidence type="ECO:0000313" key="4">
    <source>
        <dbReference type="Proteomes" id="UP000320496"/>
    </source>
</evidence>
<dbReference type="Pfam" id="PF07596">
    <property type="entry name" value="SBP_bac_10"/>
    <property type="match status" value="1"/>
</dbReference>
<dbReference type="PANTHER" id="PTHR30093:SF2">
    <property type="entry name" value="TYPE II SECRETION SYSTEM PROTEIN H"/>
    <property type="match status" value="1"/>
</dbReference>
<sequence length="353" mass="38379">MVRLRCGRRGFTLIELLVVIAIIAILIALLLPAVQQAREAARRSQCKNNLKQFGLALHNYHDTYNMFPRFVQGSRYDGQGDGWRSFSAHAMVLPYIDQAPLYNQINFNINACCHNGGYSGSPDTNDPLLNDKRLTVFVCPSDSPPQNMGAPNNYAVCMGPNTGFDADVNQGQQNGMFNRHQWINISAVTDGTSNTFAVSELITTDQGGQVGSQTELARIRNGQSVKPEYNNPRAWGLATAPITKADVDGWGQACAAITSINGNRVGDKWFHGEPARTAYNTLLTPNSNFPNCSFHCSGCHPDGGGLYPARSKHEGGVHSLLGDGAVRFISENIDWGTYQALGGRNDGVPVGEF</sequence>
<dbReference type="OrthoDB" id="209901at2"/>
<gene>
    <name evidence="3" type="ORF">Mal4_22900</name>
</gene>
<accession>A0A517Z6C3</accession>
<keyword evidence="1" id="KW-1133">Transmembrane helix</keyword>
<dbReference type="Pfam" id="PF07963">
    <property type="entry name" value="N_methyl"/>
    <property type="match status" value="1"/>
</dbReference>